<accession>A0A7V7G3Y0</accession>
<dbReference type="InterPro" id="IPR006108">
    <property type="entry name" value="3HC_DH_C"/>
</dbReference>
<reference evidence="5 6" key="1">
    <citation type="submission" date="2019-08" db="EMBL/GenBank/DDBJ databases">
        <title>Bioinformatics analysis of the strain L3 and L5.</title>
        <authorList>
            <person name="Li X."/>
        </authorList>
    </citation>
    <scope>NUCLEOTIDE SEQUENCE [LARGE SCALE GENOMIC DNA]</scope>
    <source>
        <strain evidence="5 6">L5</strain>
    </source>
</reference>
<evidence type="ECO:0000256" key="2">
    <source>
        <dbReference type="PIRSR" id="PIRSR000105-1"/>
    </source>
</evidence>
<dbReference type="InterPro" id="IPR036291">
    <property type="entry name" value="NAD(P)-bd_dom_sf"/>
</dbReference>
<feature type="domain" description="3-hydroxyacyl-CoA dehydrogenase C-terminal" evidence="3">
    <location>
        <begin position="178"/>
        <end position="250"/>
    </location>
</feature>
<sequence>MNQGRRMRQIAIIGCGTIGASWAAYFLSRGLTVLAHDPDPAARVAFRERVAADMTALGAEPLTPRLCDTAAGAVAEADLVVENAPESIDLKRSLLRELQAAAPAWTIVASSTSSLKHSDIVGEVADPGRVVIAHPFNPPHLVPLVELYGPDASVVARLADFYRAIGKQPVIMRREMVGHIANRLSSALWREALYLLQEGVASVEDIDRAVTAGPGLRWAIQGPFLTYHLGGGQGGIRHYLDHLGPSQQYRWASLGEPTMSDALKTRVVEGVEKATRGEALDVLFARRDARLVALQRTLGEAANEEMTP</sequence>
<dbReference type="GO" id="GO:0006631">
    <property type="term" value="P:fatty acid metabolic process"/>
    <property type="evidence" value="ECO:0007669"/>
    <property type="project" value="InterPro"/>
</dbReference>
<evidence type="ECO:0000256" key="1">
    <source>
        <dbReference type="ARBA" id="ARBA00023002"/>
    </source>
</evidence>
<dbReference type="GO" id="GO:0070403">
    <property type="term" value="F:NAD+ binding"/>
    <property type="evidence" value="ECO:0007669"/>
    <property type="project" value="InterPro"/>
</dbReference>
<evidence type="ECO:0000259" key="4">
    <source>
        <dbReference type="Pfam" id="PF02737"/>
    </source>
</evidence>
<dbReference type="AlphaFoldDB" id="A0A7V7G3Y0"/>
<dbReference type="Gene3D" id="1.10.1040.10">
    <property type="entry name" value="N-(1-d-carboxylethyl)-l-norvaline Dehydrogenase, domain 2"/>
    <property type="match status" value="1"/>
</dbReference>
<dbReference type="SUPFAM" id="SSF48179">
    <property type="entry name" value="6-phosphogluconate dehydrogenase C-terminal domain-like"/>
    <property type="match status" value="1"/>
</dbReference>
<evidence type="ECO:0000313" key="6">
    <source>
        <dbReference type="Proteomes" id="UP000486760"/>
    </source>
</evidence>
<evidence type="ECO:0000259" key="3">
    <source>
        <dbReference type="Pfam" id="PF00725"/>
    </source>
</evidence>
<dbReference type="EMBL" id="VTPY01000003">
    <property type="protein sequence ID" value="KAA0012865.1"/>
    <property type="molecule type" value="Genomic_DNA"/>
</dbReference>
<dbReference type="SUPFAM" id="SSF51735">
    <property type="entry name" value="NAD(P)-binding Rossmann-fold domains"/>
    <property type="match status" value="1"/>
</dbReference>
<proteinExistence type="predicted"/>
<keyword evidence="1" id="KW-0560">Oxidoreductase</keyword>
<name>A0A7V7G3Y0_9GAMM</name>
<dbReference type="Gene3D" id="3.40.50.720">
    <property type="entry name" value="NAD(P)-binding Rossmann-like Domain"/>
    <property type="match status" value="1"/>
</dbReference>
<dbReference type="PANTHER" id="PTHR48075:SF5">
    <property type="entry name" value="3-HYDROXYBUTYRYL-COA DEHYDROGENASE"/>
    <property type="match status" value="1"/>
</dbReference>
<dbReference type="InterPro" id="IPR022694">
    <property type="entry name" value="3-OHacyl-CoA_DH"/>
</dbReference>
<gene>
    <name evidence="5" type="ORF">F0A17_07990</name>
</gene>
<keyword evidence="6" id="KW-1185">Reference proteome</keyword>
<dbReference type="RefSeq" id="WP_149327819.1">
    <property type="nucleotide sequence ID" value="NZ_VTPY01000003.1"/>
</dbReference>
<dbReference type="Pfam" id="PF00725">
    <property type="entry name" value="3HCDH"/>
    <property type="match status" value="1"/>
</dbReference>
<protein>
    <submittedName>
        <fullName evidence="5">3-hydroxyacyl-CoA dehydrogenase</fullName>
    </submittedName>
</protein>
<dbReference type="Proteomes" id="UP000486760">
    <property type="component" value="Unassembled WGS sequence"/>
</dbReference>
<comment type="caution">
    <text evidence="5">The sequence shown here is derived from an EMBL/GenBank/DDBJ whole genome shotgun (WGS) entry which is preliminary data.</text>
</comment>
<feature type="site" description="Important for catalytic activity" evidence="2">
    <location>
        <position position="134"/>
    </location>
</feature>
<evidence type="ECO:0000313" key="5">
    <source>
        <dbReference type="EMBL" id="KAA0012865.1"/>
    </source>
</evidence>
<organism evidence="5 6">
    <name type="scientific">Billgrantia pellis</name>
    <dbReference type="NCBI Taxonomy" id="2606936"/>
    <lineage>
        <taxon>Bacteria</taxon>
        <taxon>Pseudomonadati</taxon>
        <taxon>Pseudomonadota</taxon>
        <taxon>Gammaproteobacteria</taxon>
        <taxon>Oceanospirillales</taxon>
        <taxon>Halomonadaceae</taxon>
        <taxon>Billgrantia</taxon>
    </lineage>
</organism>
<dbReference type="PIRSF" id="PIRSF000105">
    <property type="entry name" value="HCDH"/>
    <property type="match status" value="1"/>
</dbReference>
<dbReference type="InterPro" id="IPR006176">
    <property type="entry name" value="3-OHacyl-CoA_DH_NAD-bd"/>
</dbReference>
<dbReference type="InterPro" id="IPR013328">
    <property type="entry name" value="6PGD_dom2"/>
</dbReference>
<feature type="domain" description="3-hydroxyacyl-CoA dehydrogenase NAD binding" evidence="4">
    <location>
        <begin position="9"/>
        <end position="173"/>
    </location>
</feature>
<dbReference type="Pfam" id="PF02737">
    <property type="entry name" value="3HCDH_N"/>
    <property type="match status" value="1"/>
</dbReference>
<dbReference type="InterPro" id="IPR008927">
    <property type="entry name" value="6-PGluconate_DH-like_C_sf"/>
</dbReference>
<dbReference type="GO" id="GO:0016616">
    <property type="term" value="F:oxidoreductase activity, acting on the CH-OH group of donors, NAD or NADP as acceptor"/>
    <property type="evidence" value="ECO:0007669"/>
    <property type="project" value="InterPro"/>
</dbReference>
<dbReference type="PANTHER" id="PTHR48075">
    <property type="entry name" value="3-HYDROXYACYL-COA DEHYDROGENASE FAMILY PROTEIN"/>
    <property type="match status" value="1"/>
</dbReference>